<evidence type="ECO:0000256" key="2">
    <source>
        <dbReference type="ARBA" id="ARBA00022670"/>
    </source>
</evidence>
<dbReference type="Pfam" id="PF05572">
    <property type="entry name" value="Peptidase_M43"/>
    <property type="match status" value="1"/>
</dbReference>
<reference evidence="12" key="1">
    <citation type="submission" date="2024-06" db="EMBL/GenBank/DDBJ databases">
        <title>Multi-omics analyses provide insights into the biosynthesis of the anticancer antibiotic pleurotin in Hohenbuehelia grisea.</title>
        <authorList>
            <person name="Weaver J.A."/>
            <person name="Alberti F."/>
        </authorList>
    </citation>
    <scope>NUCLEOTIDE SEQUENCE [LARGE SCALE GENOMIC DNA]</scope>
    <source>
        <strain evidence="12">T-177</strain>
    </source>
</reference>
<keyword evidence="6" id="KW-0862">Zinc</keyword>
<comment type="caution">
    <text evidence="11">The sequence shown here is derived from an EMBL/GenBank/DDBJ whole genome shotgun (WGS) entry which is preliminary data.</text>
</comment>
<evidence type="ECO:0000256" key="8">
    <source>
        <dbReference type="ARBA" id="ARBA00023157"/>
    </source>
</evidence>
<dbReference type="PANTHER" id="PTHR47466:SF1">
    <property type="entry name" value="METALLOPROTEASE MEP1 (AFU_ORTHOLOGUE AFUA_1G07730)-RELATED"/>
    <property type="match status" value="1"/>
</dbReference>
<sequence>MFNFRSSLALIIALAASAVMASPLNVTSPKNSAPTTSNTTVVDNKGVISVFWHVITANDTREGGNLPVSLLYDQVKDLNHLYRDTGFSFVLAEYGYHRNEDWFNENDPTRTMMYEWQTKTPFTPKEKAEGLETKEFYDLNVYTRNIPNPLILGDSPFAAEGFIDRTDGVHIDYIATTPGAVTLAHEVGHWMGLLHVFEFECENEGDGLTDTLMQKVPPQSIIMSCEPRVACNGTTFLPNNVMDYAGDDCAREFTPQQRALMRENMIKLRHFKPGPVFN</sequence>
<evidence type="ECO:0000256" key="9">
    <source>
        <dbReference type="SAM" id="SignalP"/>
    </source>
</evidence>
<dbReference type="InterPro" id="IPR008754">
    <property type="entry name" value="Peptidase_M43"/>
</dbReference>
<accession>A0ABR3IYB0</accession>
<feature type="domain" description="Peptidase M43 pregnancy-associated plasma-A" evidence="10">
    <location>
        <begin position="176"/>
        <end position="264"/>
    </location>
</feature>
<dbReference type="Proteomes" id="UP001556367">
    <property type="component" value="Unassembled WGS sequence"/>
</dbReference>
<feature type="chain" id="PRO_5046265291" description="Peptidase M43 pregnancy-associated plasma-A domain-containing protein" evidence="9">
    <location>
        <begin position="22"/>
        <end position="278"/>
    </location>
</feature>
<comment type="similarity">
    <text evidence="1">Belongs to the peptidase M43B family.</text>
</comment>
<keyword evidence="5" id="KW-0378">Hydrolase</keyword>
<feature type="signal peptide" evidence="9">
    <location>
        <begin position="1"/>
        <end position="21"/>
    </location>
</feature>
<keyword evidence="12" id="KW-1185">Reference proteome</keyword>
<dbReference type="Gene3D" id="3.40.390.10">
    <property type="entry name" value="Collagenase (Catalytic Domain)"/>
    <property type="match status" value="1"/>
</dbReference>
<name>A0ABR3IYB0_9AGAR</name>
<keyword evidence="7" id="KW-0482">Metalloprotease</keyword>
<evidence type="ECO:0000256" key="6">
    <source>
        <dbReference type="ARBA" id="ARBA00022833"/>
    </source>
</evidence>
<evidence type="ECO:0000313" key="12">
    <source>
        <dbReference type="Proteomes" id="UP001556367"/>
    </source>
</evidence>
<evidence type="ECO:0000256" key="3">
    <source>
        <dbReference type="ARBA" id="ARBA00022723"/>
    </source>
</evidence>
<protein>
    <recommendedName>
        <fullName evidence="10">Peptidase M43 pregnancy-associated plasma-A domain-containing protein</fullName>
    </recommendedName>
</protein>
<keyword evidence="8" id="KW-1015">Disulfide bond</keyword>
<evidence type="ECO:0000256" key="7">
    <source>
        <dbReference type="ARBA" id="ARBA00023049"/>
    </source>
</evidence>
<dbReference type="EMBL" id="JASNQZ010000014">
    <property type="protein sequence ID" value="KAL0948191.1"/>
    <property type="molecule type" value="Genomic_DNA"/>
</dbReference>
<evidence type="ECO:0000256" key="5">
    <source>
        <dbReference type="ARBA" id="ARBA00022801"/>
    </source>
</evidence>
<evidence type="ECO:0000256" key="1">
    <source>
        <dbReference type="ARBA" id="ARBA00008721"/>
    </source>
</evidence>
<dbReference type="PANTHER" id="PTHR47466">
    <property type="match status" value="1"/>
</dbReference>
<evidence type="ECO:0000256" key="4">
    <source>
        <dbReference type="ARBA" id="ARBA00022729"/>
    </source>
</evidence>
<evidence type="ECO:0000259" key="10">
    <source>
        <dbReference type="Pfam" id="PF05572"/>
    </source>
</evidence>
<keyword evidence="4 9" id="KW-0732">Signal</keyword>
<dbReference type="SUPFAM" id="SSF55486">
    <property type="entry name" value="Metalloproteases ('zincins'), catalytic domain"/>
    <property type="match status" value="1"/>
</dbReference>
<keyword evidence="3" id="KW-0479">Metal-binding</keyword>
<evidence type="ECO:0000313" key="11">
    <source>
        <dbReference type="EMBL" id="KAL0948191.1"/>
    </source>
</evidence>
<dbReference type="InterPro" id="IPR024079">
    <property type="entry name" value="MetalloPept_cat_dom_sf"/>
</dbReference>
<keyword evidence="2" id="KW-0645">Protease</keyword>
<organism evidence="11 12">
    <name type="scientific">Hohenbuehelia grisea</name>
    <dbReference type="NCBI Taxonomy" id="104357"/>
    <lineage>
        <taxon>Eukaryota</taxon>
        <taxon>Fungi</taxon>
        <taxon>Dikarya</taxon>
        <taxon>Basidiomycota</taxon>
        <taxon>Agaricomycotina</taxon>
        <taxon>Agaricomycetes</taxon>
        <taxon>Agaricomycetidae</taxon>
        <taxon>Agaricales</taxon>
        <taxon>Pleurotineae</taxon>
        <taxon>Pleurotaceae</taxon>
        <taxon>Hohenbuehelia</taxon>
    </lineage>
</organism>
<proteinExistence type="inferred from homology"/>
<gene>
    <name evidence="11" type="ORF">HGRIS_010800</name>
</gene>